<feature type="transmembrane region" description="Helical" evidence="6">
    <location>
        <begin position="182"/>
        <end position="201"/>
    </location>
</feature>
<dbReference type="CDD" id="cd17416">
    <property type="entry name" value="MFS_NPF1_2"/>
    <property type="match status" value="1"/>
</dbReference>
<evidence type="ECO:0000256" key="4">
    <source>
        <dbReference type="ARBA" id="ARBA00022989"/>
    </source>
</evidence>
<feature type="transmembrane region" description="Helical" evidence="6">
    <location>
        <begin position="414"/>
        <end position="431"/>
    </location>
</feature>
<keyword evidence="4 6" id="KW-1133">Transmembrane helix</keyword>
<evidence type="ECO:0000256" key="2">
    <source>
        <dbReference type="ARBA" id="ARBA00005982"/>
    </source>
</evidence>
<dbReference type="Gene3D" id="1.20.1250.20">
    <property type="entry name" value="MFS general substrate transporter like domains"/>
    <property type="match status" value="1"/>
</dbReference>
<evidence type="ECO:0000313" key="8">
    <source>
        <dbReference type="Proteomes" id="UP001370490"/>
    </source>
</evidence>
<feature type="transmembrane region" description="Helical" evidence="6">
    <location>
        <begin position="94"/>
        <end position="115"/>
    </location>
</feature>
<evidence type="ECO:0000256" key="5">
    <source>
        <dbReference type="ARBA" id="ARBA00023136"/>
    </source>
</evidence>
<evidence type="ECO:0000256" key="6">
    <source>
        <dbReference type="SAM" id="Phobius"/>
    </source>
</evidence>
<dbReference type="SUPFAM" id="SSF103473">
    <property type="entry name" value="MFS general substrate transporter"/>
    <property type="match status" value="1"/>
</dbReference>
<feature type="transmembrane region" description="Helical" evidence="6">
    <location>
        <begin position="535"/>
        <end position="555"/>
    </location>
</feature>
<feature type="transmembrane region" description="Helical" evidence="6">
    <location>
        <begin position="488"/>
        <end position="515"/>
    </location>
</feature>
<reference evidence="7 8" key="1">
    <citation type="submission" date="2023-12" db="EMBL/GenBank/DDBJ databases">
        <title>A high-quality genome assembly for Dillenia turbinata (Dilleniales).</title>
        <authorList>
            <person name="Chanderbali A."/>
        </authorList>
    </citation>
    <scope>NUCLEOTIDE SEQUENCE [LARGE SCALE GENOMIC DNA]</scope>
    <source>
        <strain evidence="7">LSX21</strain>
        <tissue evidence="7">Leaf</tissue>
    </source>
</reference>
<dbReference type="Pfam" id="PF00854">
    <property type="entry name" value="PTR2"/>
    <property type="match status" value="1"/>
</dbReference>
<comment type="subcellular location">
    <subcellularLocation>
        <location evidence="1">Membrane</location>
        <topology evidence="1">Multi-pass membrane protein</topology>
    </subcellularLocation>
</comment>
<dbReference type="GO" id="GO:0022857">
    <property type="term" value="F:transmembrane transporter activity"/>
    <property type="evidence" value="ECO:0007669"/>
    <property type="project" value="InterPro"/>
</dbReference>
<name>A0AAN8Z907_9MAGN</name>
<keyword evidence="3 6" id="KW-0812">Transmembrane</keyword>
<feature type="transmembrane region" description="Helical" evidence="6">
    <location>
        <begin position="373"/>
        <end position="393"/>
    </location>
</feature>
<keyword evidence="8" id="KW-1185">Reference proteome</keyword>
<feature type="transmembrane region" description="Helical" evidence="6">
    <location>
        <begin position="451"/>
        <end position="476"/>
    </location>
</feature>
<gene>
    <name evidence="7" type="ORF">RJ641_009274</name>
</gene>
<evidence type="ECO:0000256" key="1">
    <source>
        <dbReference type="ARBA" id="ARBA00004141"/>
    </source>
</evidence>
<comment type="similarity">
    <text evidence="2">Belongs to the major facilitator superfamily. Proton-dependent oligopeptide transporter (POT/PTR) (TC 2.A.17) family.</text>
</comment>
<dbReference type="Proteomes" id="UP001370490">
    <property type="component" value="Unassembled WGS sequence"/>
</dbReference>
<dbReference type="InterPro" id="IPR036259">
    <property type="entry name" value="MFS_trans_sf"/>
</dbReference>
<protein>
    <submittedName>
        <fullName evidence="7">Proton-dependent oligopeptide transporter family</fullName>
    </submittedName>
</protein>
<dbReference type="EMBL" id="JBAMMX010000016">
    <property type="protein sequence ID" value="KAK6924948.1"/>
    <property type="molecule type" value="Genomic_DNA"/>
</dbReference>
<proteinExistence type="inferred from homology"/>
<dbReference type="PANTHER" id="PTHR11654">
    <property type="entry name" value="OLIGOPEPTIDE TRANSPORTER-RELATED"/>
    <property type="match status" value="1"/>
</dbReference>
<dbReference type="GO" id="GO:0016020">
    <property type="term" value="C:membrane"/>
    <property type="evidence" value="ECO:0007669"/>
    <property type="project" value="UniProtKB-SubCell"/>
</dbReference>
<comment type="caution">
    <text evidence="7">The sequence shown here is derived from an EMBL/GenBank/DDBJ whole genome shotgun (WGS) entry which is preliminary data.</text>
</comment>
<keyword evidence="5 6" id="KW-0472">Membrane</keyword>
<feature type="transmembrane region" description="Helical" evidence="6">
    <location>
        <begin position="60"/>
        <end position="82"/>
    </location>
</feature>
<dbReference type="AlphaFoldDB" id="A0AAN8Z907"/>
<organism evidence="7 8">
    <name type="scientific">Dillenia turbinata</name>
    <dbReference type="NCBI Taxonomy" id="194707"/>
    <lineage>
        <taxon>Eukaryota</taxon>
        <taxon>Viridiplantae</taxon>
        <taxon>Streptophyta</taxon>
        <taxon>Embryophyta</taxon>
        <taxon>Tracheophyta</taxon>
        <taxon>Spermatophyta</taxon>
        <taxon>Magnoliopsida</taxon>
        <taxon>eudicotyledons</taxon>
        <taxon>Gunneridae</taxon>
        <taxon>Pentapetalae</taxon>
        <taxon>Dilleniales</taxon>
        <taxon>Dilleniaceae</taxon>
        <taxon>Dillenia</taxon>
    </lineage>
</organism>
<feature type="transmembrane region" description="Helical" evidence="6">
    <location>
        <begin position="208"/>
        <end position="227"/>
    </location>
</feature>
<dbReference type="InterPro" id="IPR000109">
    <property type="entry name" value="POT_fam"/>
</dbReference>
<evidence type="ECO:0000256" key="3">
    <source>
        <dbReference type="ARBA" id="ARBA00022692"/>
    </source>
</evidence>
<sequence length="577" mass="63762">MEGGSHYSSSVEQATPPREAGGWRAVKFIIGNESFEKLASMGLQSNITVYLRSEYNMGSLLLVNVVNIWSGLTNFAPLAGAFLSDAYLGRFKTLLFGSFATLLGMGTMTLTAGIHQLRPSACRGRSDCQKPQKWQLGVLFAGLGLISAGAGGIRPCNIAFGADQFDTTTEEGKSQLNSFFNWWYFSFTVALIIALTAVVYIQTDVSWVVGYAIPTVCLALSILVFLLGTRTYIYVMPRGSVFIDIAKVIIAALSKGRQVPSRSSELSFFDPPMNETSPPSSRLMRTDRFKFFDRAALITNPDELNGEGVPKNNWRLCSVQQVEHLKCLVGVIPVWLSGIACFLVMEQQNTCGLLQAIQMNKQIGSSFKVPSGWMGITSMLALSLCIFIYECIYIPTVQKMITRKPARFSIKQRVGAGIIMSILCMIVAGIVERKRRDSALRHQAFESPMSIAYLLPQFMLAGLTEALAAVAIMDFLTTQMPESMRTVAGAIFFLGLSIASYLSSILVNVIHRLTMKNEKSPWLGGQDLNKNRLDYYYYIIAGIGALNFIYFSFFASRYGLRTNVQHVSSEVQLENSE</sequence>
<accession>A0AAN8Z907</accession>
<feature type="transmembrane region" description="Helical" evidence="6">
    <location>
        <begin position="136"/>
        <end position="162"/>
    </location>
</feature>
<evidence type="ECO:0000313" key="7">
    <source>
        <dbReference type="EMBL" id="KAK6924948.1"/>
    </source>
</evidence>